<dbReference type="InterPro" id="IPR039422">
    <property type="entry name" value="MarR/SlyA-like"/>
</dbReference>
<sequence>MSDNVPWLSAEEERSWRAFIRLQQRLSRRLTAGLQAQSGLSGADFEILVALTDVTDGRVRFQDLAEDIDWERSRLSHQVARMIKRGLVAREECAEDGRGAFVVITAQGREVIEAAAPKHVVTVRRLVVDALGPDDLAELGRISGRILEQLDAEPG</sequence>
<dbReference type="InterPro" id="IPR036390">
    <property type="entry name" value="WH_DNA-bd_sf"/>
</dbReference>
<accession>A0ABV9HDK9</accession>
<proteinExistence type="predicted"/>
<evidence type="ECO:0000313" key="2">
    <source>
        <dbReference type="EMBL" id="MFC4628059.1"/>
    </source>
</evidence>
<dbReference type="PROSITE" id="PS50995">
    <property type="entry name" value="HTH_MARR_2"/>
    <property type="match status" value="1"/>
</dbReference>
<reference evidence="3" key="1">
    <citation type="journal article" date="2019" name="Int. J. Syst. Evol. Microbiol.">
        <title>The Global Catalogue of Microorganisms (GCM) 10K type strain sequencing project: providing services to taxonomists for standard genome sequencing and annotation.</title>
        <authorList>
            <consortium name="The Broad Institute Genomics Platform"/>
            <consortium name="The Broad Institute Genome Sequencing Center for Infectious Disease"/>
            <person name="Wu L."/>
            <person name="Ma J."/>
        </authorList>
    </citation>
    <scope>NUCLEOTIDE SEQUENCE [LARGE SCALE GENOMIC DNA]</scope>
    <source>
        <strain evidence="3">CCUG 42722</strain>
    </source>
</reference>
<evidence type="ECO:0000313" key="3">
    <source>
        <dbReference type="Proteomes" id="UP001596011"/>
    </source>
</evidence>
<dbReference type="Pfam" id="PF12802">
    <property type="entry name" value="MarR_2"/>
    <property type="match status" value="1"/>
</dbReference>
<keyword evidence="3" id="KW-1185">Reference proteome</keyword>
<comment type="caution">
    <text evidence="2">The sequence shown here is derived from an EMBL/GenBank/DDBJ whole genome shotgun (WGS) entry which is preliminary data.</text>
</comment>
<evidence type="ECO:0000259" key="1">
    <source>
        <dbReference type="PROSITE" id="PS50995"/>
    </source>
</evidence>
<feature type="domain" description="HTH marR-type" evidence="1">
    <location>
        <begin position="12"/>
        <end position="148"/>
    </location>
</feature>
<dbReference type="Gene3D" id="1.10.10.10">
    <property type="entry name" value="Winged helix-like DNA-binding domain superfamily/Winged helix DNA-binding domain"/>
    <property type="match status" value="1"/>
</dbReference>
<dbReference type="PANTHER" id="PTHR33164">
    <property type="entry name" value="TRANSCRIPTIONAL REGULATOR, MARR FAMILY"/>
    <property type="match status" value="1"/>
</dbReference>
<dbReference type="SMART" id="SM00347">
    <property type="entry name" value="HTH_MARR"/>
    <property type="match status" value="1"/>
</dbReference>
<dbReference type="RefSeq" id="WP_377133778.1">
    <property type="nucleotide sequence ID" value="NZ_JBHSFI010000003.1"/>
</dbReference>
<dbReference type="EMBL" id="JBHSFI010000003">
    <property type="protein sequence ID" value="MFC4628059.1"/>
    <property type="molecule type" value="Genomic_DNA"/>
</dbReference>
<dbReference type="InterPro" id="IPR000835">
    <property type="entry name" value="HTH_MarR-typ"/>
</dbReference>
<dbReference type="SUPFAM" id="SSF46785">
    <property type="entry name" value="Winged helix' DNA-binding domain"/>
    <property type="match status" value="1"/>
</dbReference>
<dbReference type="InterPro" id="IPR036388">
    <property type="entry name" value="WH-like_DNA-bd_sf"/>
</dbReference>
<gene>
    <name evidence="2" type="ORF">ACFO6V_07435</name>
</gene>
<dbReference type="Proteomes" id="UP001596011">
    <property type="component" value="Unassembled WGS sequence"/>
</dbReference>
<organism evidence="2 3">
    <name type="scientific">Promicromonospora alba</name>
    <dbReference type="NCBI Taxonomy" id="1616110"/>
    <lineage>
        <taxon>Bacteria</taxon>
        <taxon>Bacillati</taxon>
        <taxon>Actinomycetota</taxon>
        <taxon>Actinomycetes</taxon>
        <taxon>Micrococcales</taxon>
        <taxon>Promicromonosporaceae</taxon>
        <taxon>Promicromonospora</taxon>
    </lineage>
</organism>
<name>A0ABV9HDK9_9MICO</name>
<protein>
    <submittedName>
        <fullName evidence="2">MarR family winged helix-turn-helix transcriptional regulator</fullName>
    </submittedName>
</protein>
<dbReference type="PANTHER" id="PTHR33164:SF99">
    <property type="entry name" value="MARR FAMILY REGULATORY PROTEIN"/>
    <property type="match status" value="1"/>
</dbReference>